<dbReference type="OrthoDB" id="9809379at2"/>
<dbReference type="PANTHER" id="PTHR42960:SF1">
    <property type="entry name" value="YCF46 PROTEIN"/>
    <property type="match status" value="1"/>
</dbReference>
<dbReference type="InterPro" id="IPR003959">
    <property type="entry name" value="ATPase_AAA_core"/>
</dbReference>
<dbReference type="GO" id="GO:0016887">
    <property type="term" value="F:ATP hydrolysis activity"/>
    <property type="evidence" value="ECO:0007669"/>
    <property type="project" value="InterPro"/>
</dbReference>
<dbReference type="KEGG" id="euz:DVS28_a1386"/>
<dbReference type="CDD" id="cd19507">
    <property type="entry name" value="RecA-like_Ycf46-like"/>
    <property type="match status" value="1"/>
</dbReference>
<evidence type="ECO:0000256" key="2">
    <source>
        <dbReference type="ARBA" id="ARBA00022840"/>
    </source>
</evidence>
<name>A0A346XV38_9ACTN</name>
<evidence type="ECO:0000256" key="3">
    <source>
        <dbReference type="ARBA" id="ARBA00038088"/>
    </source>
</evidence>
<evidence type="ECO:0000256" key="1">
    <source>
        <dbReference type="ARBA" id="ARBA00022741"/>
    </source>
</evidence>
<dbReference type="AlphaFoldDB" id="A0A346XV38"/>
<feature type="domain" description="AAA+ ATPase" evidence="5">
    <location>
        <begin position="265"/>
        <end position="398"/>
    </location>
</feature>
<reference evidence="6 7" key="1">
    <citation type="submission" date="2018-09" db="EMBL/GenBank/DDBJ databases">
        <title>Complete genome sequence of Euzebya sp. DY32-46 isolated from seawater of Pacific Ocean.</title>
        <authorList>
            <person name="Xu L."/>
            <person name="Wu Y.-H."/>
            <person name="Xu X.-W."/>
        </authorList>
    </citation>
    <scope>NUCLEOTIDE SEQUENCE [LARGE SCALE GENOMIC DNA]</scope>
    <source>
        <strain evidence="6 7">DY32-46</strain>
    </source>
</reference>
<evidence type="ECO:0000313" key="7">
    <source>
        <dbReference type="Proteomes" id="UP000264006"/>
    </source>
</evidence>
<evidence type="ECO:0000313" key="6">
    <source>
        <dbReference type="EMBL" id="AXV06085.1"/>
    </source>
</evidence>
<dbReference type="SMART" id="SM00382">
    <property type="entry name" value="AAA"/>
    <property type="match status" value="1"/>
</dbReference>
<gene>
    <name evidence="6" type="ORF">DVS28_a1386</name>
</gene>
<dbReference type="Gene3D" id="3.40.50.300">
    <property type="entry name" value="P-loop containing nucleotide triphosphate hydrolases"/>
    <property type="match status" value="1"/>
</dbReference>
<sequence length="499" mass="54260">MDDARTALAFADHLAIQLRADFPLIVVDTMEEQRVVARAAEVCRTLHVRCLTWDVMTGFTSVTEGRPMAPATDAIDVLSRLRQMSSDTLVVLKDFHHEWEDHRVLRAVRNYAQRGGAAGPSVLVVGAGATVPEALRDTAVSLTLPPPSRTELQEVLSEVCRTRWAESRLDAAGLEHLVDSALGLTLEQARRVFTKAVVNDGVLDLRDIELVLEEKKAVIASSGALEYIEPTVRPEDVGGLDTLKEWLRLRERTFSAAARDFGLPPPKGVALIGLPGTGKSLTAKAIGALWGVPLLRLDVGAIYSSYMGESERRARHALQLAEAIAPCVVWIDEMEKGLAHGGNDTGTSTRVMGTLLTWMAEKTSPCFVVATANDVSALPPELLRRGRFDEIFFLDLPSRQEREEILGVHIRRSGRDMAGFDLTAVADRTEGFVGAELAQVVHDALLSAFDAGRELATSDLVAAAGRVVPLSVAQRERVGALRSWLAEGRAQPASGHRPW</sequence>
<dbReference type="InterPro" id="IPR041569">
    <property type="entry name" value="AAA_lid_3"/>
</dbReference>
<dbReference type="Gene3D" id="1.10.8.60">
    <property type="match status" value="1"/>
</dbReference>
<evidence type="ECO:0000256" key="4">
    <source>
        <dbReference type="ARBA" id="ARBA00040480"/>
    </source>
</evidence>
<dbReference type="Pfam" id="PF00004">
    <property type="entry name" value="AAA"/>
    <property type="match status" value="1"/>
</dbReference>
<dbReference type="GO" id="GO:0005524">
    <property type="term" value="F:ATP binding"/>
    <property type="evidence" value="ECO:0007669"/>
    <property type="project" value="UniProtKB-KW"/>
</dbReference>
<dbReference type="Proteomes" id="UP000264006">
    <property type="component" value="Chromosome"/>
</dbReference>
<dbReference type="PANTHER" id="PTHR42960">
    <property type="entry name" value="YCF46 PROTEIN"/>
    <property type="match status" value="1"/>
</dbReference>
<organism evidence="6 7">
    <name type="scientific">Euzebya pacifica</name>
    <dbReference type="NCBI Taxonomy" id="1608957"/>
    <lineage>
        <taxon>Bacteria</taxon>
        <taxon>Bacillati</taxon>
        <taxon>Actinomycetota</taxon>
        <taxon>Nitriliruptoria</taxon>
        <taxon>Euzebyales</taxon>
    </lineage>
</organism>
<dbReference type="RefSeq" id="WP_114590792.1">
    <property type="nucleotide sequence ID" value="NZ_CP031165.1"/>
</dbReference>
<keyword evidence="2" id="KW-0067">ATP-binding</keyword>
<keyword evidence="7" id="KW-1185">Reference proteome</keyword>
<evidence type="ECO:0000259" key="5">
    <source>
        <dbReference type="SMART" id="SM00382"/>
    </source>
</evidence>
<dbReference type="SUPFAM" id="SSF52540">
    <property type="entry name" value="P-loop containing nucleoside triphosphate hydrolases"/>
    <property type="match status" value="2"/>
</dbReference>
<keyword evidence="1" id="KW-0547">Nucleotide-binding</keyword>
<protein>
    <recommendedName>
        <fullName evidence="4">Uncharacterized AAA domain-containing protein ycf46</fullName>
    </recommendedName>
</protein>
<dbReference type="InterPro" id="IPR027417">
    <property type="entry name" value="P-loop_NTPase"/>
</dbReference>
<dbReference type="EMBL" id="CP031165">
    <property type="protein sequence ID" value="AXV06085.1"/>
    <property type="molecule type" value="Genomic_DNA"/>
</dbReference>
<dbReference type="Pfam" id="PF17862">
    <property type="entry name" value="AAA_lid_3"/>
    <property type="match status" value="1"/>
</dbReference>
<accession>A0A346XV38</accession>
<proteinExistence type="inferred from homology"/>
<dbReference type="InterPro" id="IPR052381">
    <property type="entry name" value="AAA_domain_protein"/>
</dbReference>
<dbReference type="InterPro" id="IPR003593">
    <property type="entry name" value="AAA+_ATPase"/>
</dbReference>
<comment type="similarity">
    <text evidence="3">Belongs to the AAA ATPase family. Highly divergent.</text>
</comment>